<dbReference type="Gene3D" id="3.30.200.20">
    <property type="entry name" value="Phosphorylase Kinase, domain 1"/>
    <property type="match status" value="1"/>
</dbReference>
<feature type="domain" description="Protein kinase" evidence="9">
    <location>
        <begin position="210"/>
        <end position="501"/>
    </location>
</feature>
<dbReference type="PANTHER" id="PTHR46485:SF4">
    <property type="entry name" value="LIM DOMAIN KINASE 1"/>
    <property type="match status" value="1"/>
</dbReference>
<proteinExistence type="inferred from homology"/>
<evidence type="ECO:0000256" key="4">
    <source>
        <dbReference type="ARBA" id="ARBA00022741"/>
    </source>
</evidence>
<reference evidence="10" key="1">
    <citation type="submission" date="2021-02" db="EMBL/GenBank/DDBJ databases">
        <authorList>
            <person name="Nowell W R."/>
        </authorList>
    </citation>
    <scope>NUCLEOTIDE SEQUENCE</scope>
</reference>
<keyword evidence="4 7" id="KW-0547">Nucleotide-binding</keyword>
<evidence type="ECO:0000256" key="7">
    <source>
        <dbReference type="PROSITE-ProRule" id="PRU10141"/>
    </source>
</evidence>
<dbReference type="PANTHER" id="PTHR46485">
    <property type="entry name" value="LIM DOMAIN KINASE 1"/>
    <property type="match status" value="1"/>
</dbReference>
<dbReference type="InterPro" id="IPR000719">
    <property type="entry name" value="Prot_kinase_dom"/>
</dbReference>
<dbReference type="GO" id="GO:0030036">
    <property type="term" value="P:actin cytoskeleton organization"/>
    <property type="evidence" value="ECO:0007669"/>
    <property type="project" value="TreeGrafter"/>
</dbReference>
<evidence type="ECO:0000256" key="3">
    <source>
        <dbReference type="ARBA" id="ARBA00022679"/>
    </source>
</evidence>
<dbReference type="GO" id="GO:0004674">
    <property type="term" value="F:protein serine/threonine kinase activity"/>
    <property type="evidence" value="ECO:0007669"/>
    <property type="project" value="UniProtKB-KW"/>
</dbReference>
<dbReference type="InterPro" id="IPR050940">
    <property type="entry name" value="Actin_reg-Ser/Thr_kinase"/>
</dbReference>
<comment type="similarity">
    <text evidence="1">Belongs to the protein kinase superfamily. TKL Ser/Thr protein kinase family.</text>
</comment>
<evidence type="ECO:0000256" key="2">
    <source>
        <dbReference type="ARBA" id="ARBA00022527"/>
    </source>
</evidence>
<dbReference type="PROSITE" id="PS50011">
    <property type="entry name" value="PROTEIN_KINASE_DOM"/>
    <property type="match status" value="1"/>
</dbReference>
<dbReference type="PROSITE" id="PS00107">
    <property type="entry name" value="PROTEIN_KINASE_ATP"/>
    <property type="match status" value="1"/>
</dbReference>
<evidence type="ECO:0000256" key="8">
    <source>
        <dbReference type="SAM" id="MobiDB-lite"/>
    </source>
</evidence>
<dbReference type="Pfam" id="PF07714">
    <property type="entry name" value="PK_Tyr_Ser-Thr"/>
    <property type="match status" value="2"/>
</dbReference>
<keyword evidence="3" id="KW-0808">Transferase</keyword>
<comment type="caution">
    <text evidence="10">The sequence shown here is derived from an EMBL/GenBank/DDBJ whole genome shotgun (WGS) entry which is preliminary data.</text>
</comment>
<feature type="compositionally biased region" description="Polar residues" evidence="8">
    <location>
        <begin position="135"/>
        <end position="160"/>
    </location>
</feature>
<keyword evidence="5" id="KW-0418">Kinase</keyword>
<evidence type="ECO:0000313" key="11">
    <source>
        <dbReference type="EMBL" id="CAF3992316.1"/>
    </source>
</evidence>
<dbReference type="GO" id="GO:0005524">
    <property type="term" value="F:ATP binding"/>
    <property type="evidence" value="ECO:0007669"/>
    <property type="project" value="UniProtKB-UniRule"/>
</dbReference>
<dbReference type="GO" id="GO:0005737">
    <property type="term" value="C:cytoplasm"/>
    <property type="evidence" value="ECO:0007669"/>
    <property type="project" value="TreeGrafter"/>
</dbReference>
<evidence type="ECO:0000256" key="6">
    <source>
        <dbReference type="ARBA" id="ARBA00022840"/>
    </source>
</evidence>
<keyword evidence="6 7" id="KW-0067">ATP-binding</keyword>
<keyword evidence="2" id="KW-0723">Serine/threonine-protein kinase</keyword>
<sequence length="551" mass="62597">MLIDLSNWKTPSDMTTFSKKKTTKQNGYPSIIESQIDQGYNGGNNNQELDRYHSFTNGDLTKSSSFRKSRPITKKSLAAEHGRRLIEHLTRFALDTRQKLTRSQSATDATRILRNNNTRNICTLVKYDPLYEQSNENSHYSTRKQYNTSAEANGDSNDTNPVYIRSSSEPRDFTYSKSLQRHSQRSLLLLSRSASLHDLTRDTVFRANDLVFGPIIGQGFYGIARTVTIRKTGQIMVMKETKTVDKDAQKIFVKEVQVLKRLIHSNVLKFMGLLLDKDNQMSFLVEYIAGGTLKNIIHDLSIDLTWIQRLRFAKDIAAGMEYLHSMNIIHRDLNSSNCLVKPNGQVVVADFGLSRINLDDEEDEQQREINIKNQRSTSATILTNGNVVVRPKTRRQLLRDRQRYTVVGSPYWMAPEMLKGQCYDERVDIFSFGIMLCEIIGRVQADPDYLPRTQDFGLNVHLFSQKYCNKDCPKQFIAIAIACCDINPNSRPAFCVAHPWLEALALSVETGVSLSTNISNANSNSIEQNRKKNTNSSLLMTNSAFDAVSSR</sequence>
<keyword evidence="12" id="KW-1185">Reference proteome</keyword>
<evidence type="ECO:0000256" key="5">
    <source>
        <dbReference type="ARBA" id="ARBA00022777"/>
    </source>
</evidence>
<evidence type="ECO:0000313" key="12">
    <source>
        <dbReference type="Proteomes" id="UP000663829"/>
    </source>
</evidence>
<dbReference type="Proteomes" id="UP000681722">
    <property type="component" value="Unassembled WGS sequence"/>
</dbReference>
<feature type="binding site" evidence="7">
    <location>
        <position position="239"/>
    </location>
    <ligand>
        <name>ATP</name>
        <dbReference type="ChEBI" id="CHEBI:30616"/>
    </ligand>
</feature>
<accession>A0A814YIT2</accession>
<dbReference type="EMBL" id="CAJNOQ010009614">
    <property type="protein sequence ID" value="CAF1229656.1"/>
    <property type="molecule type" value="Genomic_DNA"/>
</dbReference>
<dbReference type="InterPro" id="IPR001245">
    <property type="entry name" value="Ser-Thr/Tyr_kinase_cat_dom"/>
</dbReference>
<dbReference type="InterPro" id="IPR017441">
    <property type="entry name" value="Protein_kinase_ATP_BS"/>
</dbReference>
<dbReference type="Proteomes" id="UP000663829">
    <property type="component" value="Unassembled WGS sequence"/>
</dbReference>
<dbReference type="OrthoDB" id="20134at2759"/>
<gene>
    <name evidence="10" type="ORF">GPM918_LOCUS25105</name>
    <name evidence="11" type="ORF">SRO942_LOCUS25109</name>
</gene>
<dbReference type="SUPFAM" id="SSF56112">
    <property type="entry name" value="Protein kinase-like (PK-like)"/>
    <property type="match status" value="1"/>
</dbReference>
<organism evidence="10 12">
    <name type="scientific">Didymodactylos carnosus</name>
    <dbReference type="NCBI Taxonomy" id="1234261"/>
    <lineage>
        <taxon>Eukaryota</taxon>
        <taxon>Metazoa</taxon>
        <taxon>Spiralia</taxon>
        <taxon>Gnathifera</taxon>
        <taxon>Rotifera</taxon>
        <taxon>Eurotatoria</taxon>
        <taxon>Bdelloidea</taxon>
        <taxon>Philodinida</taxon>
        <taxon>Philodinidae</taxon>
        <taxon>Didymodactylos</taxon>
    </lineage>
</organism>
<dbReference type="AlphaFoldDB" id="A0A814YIT2"/>
<dbReference type="EMBL" id="CAJOBC010009617">
    <property type="protein sequence ID" value="CAF3992316.1"/>
    <property type="molecule type" value="Genomic_DNA"/>
</dbReference>
<dbReference type="GO" id="GO:0005634">
    <property type="term" value="C:nucleus"/>
    <property type="evidence" value="ECO:0007669"/>
    <property type="project" value="TreeGrafter"/>
</dbReference>
<name>A0A814YIT2_9BILA</name>
<dbReference type="Gene3D" id="1.10.510.10">
    <property type="entry name" value="Transferase(Phosphotransferase) domain 1"/>
    <property type="match status" value="1"/>
</dbReference>
<evidence type="ECO:0000313" key="10">
    <source>
        <dbReference type="EMBL" id="CAF1229656.1"/>
    </source>
</evidence>
<dbReference type="InterPro" id="IPR011009">
    <property type="entry name" value="Kinase-like_dom_sf"/>
</dbReference>
<evidence type="ECO:0000259" key="9">
    <source>
        <dbReference type="PROSITE" id="PS50011"/>
    </source>
</evidence>
<evidence type="ECO:0000256" key="1">
    <source>
        <dbReference type="ARBA" id="ARBA00005843"/>
    </source>
</evidence>
<feature type="region of interest" description="Disordered" evidence="8">
    <location>
        <begin position="135"/>
        <end position="168"/>
    </location>
</feature>
<protein>
    <recommendedName>
        <fullName evidence="9">Protein kinase domain-containing protein</fullName>
    </recommendedName>
</protein>